<dbReference type="EMBL" id="PVTV01000002">
    <property type="protein sequence ID" value="PRZ01101.1"/>
    <property type="molecule type" value="Genomic_DNA"/>
</dbReference>
<dbReference type="AlphaFoldDB" id="A0A2T0XQ92"/>
<evidence type="ECO:0000313" key="2">
    <source>
        <dbReference type="EMBL" id="PRZ01101.1"/>
    </source>
</evidence>
<reference evidence="2 3" key="1">
    <citation type="submission" date="2018-03" db="EMBL/GenBank/DDBJ databases">
        <title>Genomic Encyclopedia of Type Strains, Phase III (KMG-III): the genomes of soil and plant-associated and newly described type strains.</title>
        <authorList>
            <person name="Whitman W."/>
        </authorList>
    </citation>
    <scope>NUCLEOTIDE SEQUENCE [LARGE SCALE GENOMIC DNA]</scope>
    <source>
        <strain evidence="2 3">MWH-P2sevCIIIb</strain>
    </source>
</reference>
<evidence type="ECO:0000256" key="1">
    <source>
        <dbReference type="SAM" id="MobiDB-lite"/>
    </source>
</evidence>
<name>A0A2T0XQ92_9BURK</name>
<dbReference type="Proteomes" id="UP000238308">
    <property type="component" value="Unassembled WGS sequence"/>
</dbReference>
<feature type="region of interest" description="Disordered" evidence="1">
    <location>
        <begin position="16"/>
        <end position="41"/>
    </location>
</feature>
<gene>
    <name evidence="2" type="ORF">BCM14_0122</name>
</gene>
<evidence type="ECO:0000313" key="3">
    <source>
        <dbReference type="Proteomes" id="UP000238308"/>
    </source>
</evidence>
<accession>A0A2T0XQ92</accession>
<sequence length="95" mass="10627">MTICIDSLSFDAPVENEERGQIASELAPESEANNKRMSRHPRLHELTRIVDLAQTPEQLSTNQLKSKYIENVFVFIAALFSKPATQLPSNRNTGA</sequence>
<comment type="caution">
    <text evidence="2">The sequence shown here is derived from an EMBL/GenBank/DDBJ whole genome shotgun (WGS) entry which is preliminary data.</text>
</comment>
<organism evidence="2 3">
    <name type="scientific">Jezberella montanilacus</name>
    <dbReference type="NCBI Taxonomy" id="323426"/>
    <lineage>
        <taxon>Bacteria</taxon>
        <taxon>Pseudomonadati</taxon>
        <taxon>Pseudomonadota</taxon>
        <taxon>Betaproteobacteria</taxon>
        <taxon>Burkholderiales</taxon>
        <taxon>Alcaligenaceae</taxon>
        <taxon>Jezberella</taxon>
    </lineage>
</organism>
<proteinExistence type="predicted"/>
<protein>
    <submittedName>
        <fullName evidence="2">Uncharacterized protein</fullName>
    </submittedName>
</protein>
<keyword evidence="3" id="KW-1185">Reference proteome</keyword>